<dbReference type="Gene3D" id="3.90.1720.10">
    <property type="entry name" value="endopeptidase domain like (from Nostoc punctiforme)"/>
    <property type="match status" value="1"/>
</dbReference>
<dbReference type="InterPro" id="IPR007921">
    <property type="entry name" value="CHAP_dom"/>
</dbReference>
<feature type="domain" description="Peptidase C51" evidence="3">
    <location>
        <begin position="172"/>
        <end position="302"/>
    </location>
</feature>
<organism evidence="4">
    <name type="scientific">Thermosporothrix sp. COM3</name>
    <dbReference type="NCBI Taxonomy" id="2490863"/>
    <lineage>
        <taxon>Bacteria</taxon>
        <taxon>Bacillati</taxon>
        <taxon>Chloroflexota</taxon>
        <taxon>Ktedonobacteria</taxon>
        <taxon>Ktedonobacterales</taxon>
        <taxon>Thermosporotrichaceae</taxon>
        <taxon>Thermosporothrix</taxon>
    </lineage>
</organism>
<evidence type="ECO:0000259" key="3">
    <source>
        <dbReference type="PROSITE" id="PS50911"/>
    </source>
</evidence>
<dbReference type="InterPro" id="IPR038765">
    <property type="entry name" value="Papain-like_cys_pep_sf"/>
</dbReference>
<feature type="transmembrane region" description="Helical" evidence="2">
    <location>
        <begin position="100"/>
        <end position="122"/>
    </location>
</feature>
<dbReference type="Pfam" id="PF05257">
    <property type="entry name" value="CHAP"/>
    <property type="match status" value="1"/>
</dbReference>
<name>A0A455SSJ4_9CHLR</name>
<reference evidence="4" key="1">
    <citation type="submission" date="2018-12" db="EMBL/GenBank/DDBJ databases">
        <title>Novel natural products biosynthetic potential of the class Ktedonobacteria.</title>
        <authorList>
            <person name="Zheng Y."/>
            <person name="Saitou A."/>
            <person name="Wang C.M."/>
            <person name="Toyoda A."/>
            <person name="Minakuchi Y."/>
            <person name="Sekiguchi Y."/>
            <person name="Ueda K."/>
            <person name="Takano H."/>
            <person name="Sakai Y."/>
            <person name="Yokota A."/>
            <person name="Yabe S."/>
        </authorList>
    </citation>
    <scope>NUCLEOTIDE SEQUENCE</scope>
    <source>
        <strain evidence="4">COM3</strain>
    </source>
</reference>
<proteinExistence type="predicted"/>
<protein>
    <recommendedName>
        <fullName evidence="3">Peptidase C51 domain-containing protein</fullName>
    </recommendedName>
</protein>
<accession>A0A455SSJ4</accession>
<evidence type="ECO:0000313" key="4">
    <source>
        <dbReference type="EMBL" id="BBH89125.1"/>
    </source>
</evidence>
<gene>
    <name evidence="4" type="ORF">KTC_38760</name>
</gene>
<sequence length="303" mass="32042">MSSLNFTKNPESQLHTDSLSSDATEQQTPVEQLAFPGAEMPPASQPLPAAPLNASQMMAPKVTRQLTGALGDNGVKRDPVVIKGSGKKSGGVRPPKGRRFVLHIAATLTLVLIIGGALAAVVPITSDAKGAPSTLLNSTLNSFNSKNDKVTLLPEQAATATAVTQDGYDPGNQVFEGVPTPPPGAYGDGNHFFYGQCTYWAAMRYHELTGIWVPWLGNAADWVSGAYAYGWHVSQQPVVGSILVMMPGVQGAGGYGHVAIVESINPDGTVHTSNWNWYAGGGGFATLSYWDFSPGPGMYFVWH</sequence>
<dbReference type="EMBL" id="AP019376">
    <property type="protein sequence ID" value="BBH89125.1"/>
    <property type="molecule type" value="Genomic_DNA"/>
</dbReference>
<keyword evidence="2" id="KW-0472">Membrane</keyword>
<keyword evidence="2" id="KW-1133">Transmembrane helix</keyword>
<dbReference type="PROSITE" id="PS50911">
    <property type="entry name" value="CHAP"/>
    <property type="match status" value="1"/>
</dbReference>
<dbReference type="AlphaFoldDB" id="A0A455SSJ4"/>
<feature type="region of interest" description="Disordered" evidence="1">
    <location>
        <begin position="1"/>
        <end position="29"/>
    </location>
</feature>
<evidence type="ECO:0000256" key="2">
    <source>
        <dbReference type="SAM" id="Phobius"/>
    </source>
</evidence>
<evidence type="ECO:0000256" key="1">
    <source>
        <dbReference type="SAM" id="MobiDB-lite"/>
    </source>
</evidence>
<dbReference type="SUPFAM" id="SSF54001">
    <property type="entry name" value="Cysteine proteinases"/>
    <property type="match status" value="1"/>
</dbReference>
<keyword evidence="2" id="KW-0812">Transmembrane</keyword>